<dbReference type="AlphaFoldDB" id="A0A975XYF9"/>
<dbReference type="Pfam" id="PF18367">
    <property type="entry name" value="Rv2175c_C"/>
    <property type="match status" value="1"/>
</dbReference>
<name>A0A975XYF9_9ACTN</name>
<evidence type="ECO:0000313" key="3">
    <source>
        <dbReference type="EMBL" id="QWZ06337.1"/>
    </source>
</evidence>
<dbReference type="Pfam" id="PF21531">
    <property type="entry name" value="Rv2175c_wHTH"/>
    <property type="match status" value="1"/>
</dbReference>
<dbReference type="Proteomes" id="UP000683575">
    <property type="component" value="Chromosome"/>
</dbReference>
<reference evidence="3" key="1">
    <citation type="submission" date="2021-06" db="EMBL/GenBank/DDBJ databases">
        <title>Complete genome sequence of Nocardioides sp. G188.</title>
        <authorList>
            <person name="Im W.-T."/>
        </authorList>
    </citation>
    <scope>NUCLEOTIDE SEQUENCE</scope>
    <source>
        <strain evidence="3">G188</strain>
    </source>
</reference>
<dbReference type="KEGG" id="nps:KRR39_11945"/>
<organism evidence="3 4">
    <name type="scientific">Nocardioides panacis</name>
    <dbReference type="NCBI Taxonomy" id="2849501"/>
    <lineage>
        <taxon>Bacteria</taxon>
        <taxon>Bacillati</taxon>
        <taxon>Actinomycetota</taxon>
        <taxon>Actinomycetes</taxon>
        <taxon>Propionibacteriales</taxon>
        <taxon>Nocardioidaceae</taxon>
        <taxon>Nocardioides</taxon>
    </lineage>
</organism>
<feature type="domain" description="DNA-binding protein Rv2175c wHTH" evidence="2">
    <location>
        <begin position="44"/>
        <end position="72"/>
    </location>
</feature>
<keyword evidence="4" id="KW-1185">Reference proteome</keyword>
<sequence>MRGLLVCSVGVVRSSYGGRPWDSGGVEETHTQDGPDLGELVGEWIDWSQASELLGISVSKVRQLIREHQLGAAVPVPGQGQKVPAAMIQDGLVVKGVPGVLTVLHDGGYDDREALIWLFTADDTIPGRPIDALRENRGSEVKRRAQAMAF</sequence>
<feature type="domain" description="Rv2175c C-terminal" evidence="1">
    <location>
        <begin position="94"/>
        <end position="149"/>
    </location>
</feature>
<evidence type="ECO:0000313" key="4">
    <source>
        <dbReference type="Proteomes" id="UP000683575"/>
    </source>
</evidence>
<gene>
    <name evidence="3" type="ORF">KRR39_11945</name>
</gene>
<dbReference type="InterPro" id="IPR041098">
    <property type="entry name" value="Rv2175c_C"/>
</dbReference>
<evidence type="ECO:0000259" key="2">
    <source>
        <dbReference type="Pfam" id="PF21531"/>
    </source>
</evidence>
<evidence type="ECO:0000259" key="1">
    <source>
        <dbReference type="Pfam" id="PF18367"/>
    </source>
</evidence>
<protein>
    <submittedName>
        <fullName evidence="3">Transcriptional regulator</fullName>
    </submittedName>
</protein>
<dbReference type="InterPro" id="IPR048576">
    <property type="entry name" value="Rv2175c_wHTH"/>
</dbReference>
<proteinExistence type="predicted"/>
<dbReference type="GO" id="GO:0003677">
    <property type="term" value="F:DNA binding"/>
    <property type="evidence" value="ECO:0007669"/>
    <property type="project" value="InterPro"/>
</dbReference>
<accession>A0A975XYF9</accession>
<dbReference type="EMBL" id="CP077062">
    <property type="protein sequence ID" value="QWZ06337.1"/>
    <property type="molecule type" value="Genomic_DNA"/>
</dbReference>